<keyword evidence="1" id="KW-0472">Membrane</keyword>
<reference evidence="3" key="2">
    <citation type="submission" date="2017-10" db="EMBL/GenBank/DDBJ databases">
        <authorList>
            <person name="Enke T.N."/>
            <person name="Cordero O.X."/>
        </authorList>
    </citation>
    <scope>NUCLEOTIDE SEQUENCE</scope>
    <source>
        <strain evidence="3">4G03</strain>
    </source>
</reference>
<evidence type="ECO:0000256" key="1">
    <source>
        <dbReference type="SAM" id="Phobius"/>
    </source>
</evidence>
<keyword evidence="1" id="KW-1133">Transmembrane helix</keyword>
<organism evidence="3 4">
    <name type="scientific">Tenacibaculum discolor</name>
    <dbReference type="NCBI Taxonomy" id="361581"/>
    <lineage>
        <taxon>Bacteria</taxon>
        <taxon>Pseudomonadati</taxon>
        <taxon>Bacteroidota</taxon>
        <taxon>Flavobacteriia</taxon>
        <taxon>Flavobacteriales</taxon>
        <taxon>Flavobacteriaceae</taxon>
        <taxon>Tenacibaculum</taxon>
    </lineage>
</organism>
<gene>
    <name evidence="3" type="ORF">CSC81_12440</name>
    <name evidence="2" type="ORF">Q8W23_10165</name>
</gene>
<name>A0A2G1BRR7_9FLAO</name>
<dbReference type="EMBL" id="JAUYVU010000007">
    <property type="protein sequence ID" value="MDP2541836.1"/>
    <property type="molecule type" value="Genomic_DNA"/>
</dbReference>
<comment type="caution">
    <text evidence="3">The sequence shown here is derived from an EMBL/GenBank/DDBJ whole genome shotgun (WGS) entry which is preliminary data.</text>
</comment>
<dbReference type="AlphaFoldDB" id="A0A2G1BRR7"/>
<accession>A0A2G1BRR7</accession>
<evidence type="ECO:0000313" key="3">
    <source>
        <dbReference type="EMBL" id="PHN96763.1"/>
    </source>
</evidence>
<dbReference type="Proteomes" id="UP000222163">
    <property type="component" value="Unassembled WGS sequence"/>
</dbReference>
<evidence type="ECO:0000313" key="2">
    <source>
        <dbReference type="EMBL" id="MDP2541836.1"/>
    </source>
</evidence>
<keyword evidence="1" id="KW-0812">Transmembrane</keyword>
<reference evidence="2 5" key="3">
    <citation type="submission" date="2023-07" db="EMBL/GenBank/DDBJ databases">
        <title>Genome content predicts the carbon catabolic preferences of heterotrophic bacteria.</title>
        <authorList>
            <person name="Gralka M."/>
        </authorList>
    </citation>
    <scope>NUCLEOTIDE SEQUENCE [LARGE SCALE GENOMIC DNA]</scope>
    <source>
        <strain evidence="2 5">4G03</strain>
    </source>
</reference>
<protein>
    <submittedName>
        <fullName evidence="3">DUF4129 domain-containing protein</fullName>
    </submittedName>
</protein>
<dbReference type="Proteomes" id="UP001242342">
    <property type="component" value="Unassembled WGS sequence"/>
</dbReference>
<sequence length="244" mass="29425">MKQFLFYIAFFICSITVFSQEEKREVRYDDTIIEQKKFDTQKIEEYKQKDEFIYIVEKREPTILEKIWDWLKRTIIKILSYIFDDITPAVGFLRVVLKALPYVIAGLVLYFIIKFFLKVNARNIIDGKKNKPIVHLSEEEELIKDKDLPKLIQKAISEGNYQLAIRYYYLLLLKNLSDKDFISWQQEKTNEDYIKELSSKKQLHSDFKKLTYLYDYVWYGEFSIDKEKFLQAESNFKNTLAKIY</sequence>
<feature type="transmembrane region" description="Helical" evidence="1">
    <location>
        <begin position="99"/>
        <end position="117"/>
    </location>
</feature>
<proteinExistence type="predicted"/>
<reference evidence="3 4" key="1">
    <citation type="journal article" date="2016" name="Nat. Commun.">
        <title>Microbial interactions lead to rapid micro-scale successions on model marine particles.</title>
        <authorList>
            <person name="Datta M.S."/>
            <person name="Sliwerska E."/>
            <person name="Gore J."/>
            <person name="Polz M.F."/>
            <person name="Cordero O.X."/>
        </authorList>
    </citation>
    <scope>NUCLEOTIDE SEQUENCE [LARGE SCALE GENOMIC DNA]</scope>
    <source>
        <strain evidence="3 4">4G03</strain>
    </source>
</reference>
<evidence type="ECO:0000313" key="5">
    <source>
        <dbReference type="Proteomes" id="UP001242342"/>
    </source>
</evidence>
<evidence type="ECO:0000313" key="4">
    <source>
        <dbReference type="Proteomes" id="UP000222163"/>
    </source>
</evidence>
<dbReference type="EMBL" id="PDUU01000012">
    <property type="protein sequence ID" value="PHN96763.1"/>
    <property type="molecule type" value="Genomic_DNA"/>
</dbReference>
<dbReference type="RefSeq" id="WP_099216075.1">
    <property type="nucleotide sequence ID" value="NZ_JAUYVU010000007.1"/>
</dbReference>
<keyword evidence="5" id="KW-1185">Reference proteome</keyword>